<reference evidence="1 2" key="1">
    <citation type="journal article" date="2015" name="G3 (Bethesda)">
        <title>Insights into Ongoing Evolution of the Hexachlorocyclohexane Catabolic Pathway from Comparative Genomics of Ten Sphingomonadaceae Strains.</title>
        <authorList>
            <person name="Pearce S.L."/>
            <person name="Oakeshott J.G."/>
            <person name="Pandey G."/>
        </authorList>
    </citation>
    <scope>NUCLEOTIDE SEQUENCE [LARGE SCALE GENOMIC DNA]</scope>
    <source>
        <strain evidence="1 2">LL02</strain>
    </source>
</reference>
<dbReference type="Proteomes" id="UP000052268">
    <property type="component" value="Unassembled WGS sequence"/>
</dbReference>
<protein>
    <submittedName>
        <fullName evidence="1">Uncharacterized protein</fullName>
    </submittedName>
</protein>
<accession>A0A0J7XPS4</accession>
<dbReference type="AlphaFoldDB" id="A0A0J7XPS4"/>
<keyword evidence="2" id="KW-1185">Reference proteome</keyword>
<evidence type="ECO:0000313" key="2">
    <source>
        <dbReference type="Proteomes" id="UP000052268"/>
    </source>
</evidence>
<comment type="caution">
    <text evidence="1">The sequence shown here is derived from an EMBL/GenBank/DDBJ whole genome shotgun (WGS) entry which is preliminary data.</text>
</comment>
<dbReference type="EMBL" id="JACU01000007">
    <property type="protein sequence ID" value="KMS53624.1"/>
    <property type="molecule type" value="Genomic_DNA"/>
</dbReference>
<name>A0A0J7XPS4_9SPHN</name>
<gene>
    <name evidence="1" type="ORF">V474_22920</name>
</gene>
<proteinExistence type="predicted"/>
<sequence>MKPAAYRSCTLAPKFGLCAIVPDFEEWDGISGTPDLQA</sequence>
<organism evidence="1 2">
    <name type="scientific">Novosphingobium barchaimii LL02</name>
    <dbReference type="NCBI Taxonomy" id="1114963"/>
    <lineage>
        <taxon>Bacteria</taxon>
        <taxon>Pseudomonadati</taxon>
        <taxon>Pseudomonadota</taxon>
        <taxon>Alphaproteobacteria</taxon>
        <taxon>Sphingomonadales</taxon>
        <taxon>Sphingomonadaceae</taxon>
        <taxon>Novosphingobium</taxon>
    </lineage>
</organism>
<evidence type="ECO:0000313" key="1">
    <source>
        <dbReference type="EMBL" id="KMS53624.1"/>
    </source>
</evidence>